<protein>
    <submittedName>
        <fullName evidence="1">Uncharacterized protein</fullName>
    </submittedName>
</protein>
<accession>A0A1Y2BLA2</accession>
<comment type="caution">
    <text evidence="1">The sequence shown here is derived from an EMBL/GenBank/DDBJ whole genome shotgun (WGS) entry which is preliminary data.</text>
</comment>
<name>A0A1Y2BLA2_9TREE</name>
<proteinExistence type="predicted"/>
<sequence>MVSKVCKLCHGPLASPVATSAALQATASRHGQQAPVVVDCHSNCLAFSCPSCVAKDRDSYQILDLKNHIYDHHCAICMGEVINPPSRRGSSAVVGVVVGREAIYSGCI</sequence>
<organism evidence="1 2">
    <name type="scientific">Naematelia encephala</name>
    <dbReference type="NCBI Taxonomy" id="71784"/>
    <lineage>
        <taxon>Eukaryota</taxon>
        <taxon>Fungi</taxon>
        <taxon>Dikarya</taxon>
        <taxon>Basidiomycota</taxon>
        <taxon>Agaricomycotina</taxon>
        <taxon>Tremellomycetes</taxon>
        <taxon>Tremellales</taxon>
        <taxon>Naemateliaceae</taxon>
        <taxon>Naematelia</taxon>
    </lineage>
</organism>
<dbReference type="OrthoDB" id="2566750at2759"/>
<evidence type="ECO:0000313" key="2">
    <source>
        <dbReference type="Proteomes" id="UP000193986"/>
    </source>
</evidence>
<dbReference type="InParanoid" id="A0A1Y2BLA2"/>
<dbReference type="AlphaFoldDB" id="A0A1Y2BLA2"/>
<evidence type="ECO:0000313" key="1">
    <source>
        <dbReference type="EMBL" id="ORY35521.1"/>
    </source>
</evidence>
<dbReference type="EMBL" id="MCFC01000001">
    <property type="protein sequence ID" value="ORY35521.1"/>
    <property type="molecule type" value="Genomic_DNA"/>
</dbReference>
<keyword evidence="2" id="KW-1185">Reference proteome</keyword>
<dbReference type="Proteomes" id="UP000193986">
    <property type="component" value="Unassembled WGS sequence"/>
</dbReference>
<gene>
    <name evidence="1" type="ORF">BCR39DRAFT_555669</name>
</gene>
<reference evidence="1 2" key="1">
    <citation type="submission" date="2016-07" db="EMBL/GenBank/DDBJ databases">
        <title>Pervasive Adenine N6-methylation of Active Genes in Fungi.</title>
        <authorList>
            <consortium name="DOE Joint Genome Institute"/>
            <person name="Mondo S.J."/>
            <person name="Dannebaum R.O."/>
            <person name="Kuo R.C."/>
            <person name="Labutti K."/>
            <person name="Haridas S."/>
            <person name="Kuo A."/>
            <person name="Salamov A."/>
            <person name="Ahrendt S.R."/>
            <person name="Lipzen A."/>
            <person name="Sullivan W."/>
            <person name="Andreopoulos W.B."/>
            <person name="Clum A."/>
            <person name="Lindquist E."/>
            <person name="Daum C."/>
            <person name="Ramamoorthy G.K."/>
            <person name="Gryganskyi A."/>
            <person name="Culley D."/>
            <person name="Magnuson J.K."/>
            <person name="James T.Y."/>
            <person name="O'Malley M.A."/>
            <person name="Stajich J.E."/>
            <person name="Spatafora J.W."/>
            <person name="Visel A."/>
            <person name="Grigoriev I.V."/>
        </authorList>
    </citation>
    <scope>NUCLEOTIDE SEQUENCE [LARGE SCALE GENOMIC DNA]</scope>
    <source>
        <strain evidence="1 2">68-887.2</strain>
    </source>
</reference>